<dbReference type="Proteomes" id="UP000729402">
    <property type="component" value="Unassembled WGS sequence"/>
</dbReference>
<sequence>MNSQRALKILGPALVEGLNVLPSHDLLRHSHPHPYPRALPPPLPDGSTTSGDAGGWIYQFGGLVMMVYGWPIAVASTSGVPSSAPSDAGVPSPLGSPTVQKMHSFYNSSPITPKLVITSATLISVLNCEGHEQMIQESICHGILGYEVLVNRGHSYTFRILPYNLELLR</sequence>
<keyword evidence="2" id="KW-1185">Reference proteome</keyword>
<proteinExistence type="predicted"/>
<evidence type="ECO:0000313" key="1">
    <source>
        <dbReference type="EMBL" id="KAG8079918.1"/>
    </source>
</evidence>
<name>A0A8J5STU2_ZIZPA</name>
<dbReference type="AlphaFoldDB" id="A0A8J5STU2"/>
<comment type="caution">
    <text evidence="1">The sequence shown here is derived from an EMBL/GenBank/DDBJ whole genome shotgun (WGS) entry which is preliminary data.</text>
</comment>
<evidence type="ECO:0000313" key="2">
    <source>
        <dbReference type="Proteomes" id="UP000729402"/>
    </source>
</evidence>
<organism evidence="1 2">
    <name type="scientific">Zizania palustris</name>
    <name type="common">Northern wild rice</name>
    <dbReference type="NCBI Taxonomy" id="103762"/>
    <lineage>
        <taxon>Eukaryota</taxon>
        <taxon>Viridiplantae</taxon>
        <taxon>Streptophyta</taxon>
        <taxon>Embryophyta</taxon>
        <taxon>Tracheophyta</taxon>
        <taxon>Spermatophyta</taxon>
        <taxon>Magnoliopsida</taxon>
        <taxon>Liliopsida</taxon>
        <taxon>Poales</taxon>
        <taxon>Poaceae</taxon>
        <taxon>BOP clade</taxon>
        <taxon>Oryzoideae</taxon>
        <taxon>Oryzeae</taxon>
        <taxon>Zizaniinae</taxon>
        <taxon>Zizania</taxon>
    </lineage>
</organism>
<protein>
    <submittedName>
        <fullName evidence="1">Uncharacterized protein</fullName>
    </submittedName>
</protein>
<reference evidence="1" key="2">
    <citation type="submission" date="2021-02" db="EMBL/GenBank/DDBJ databases">
        <authorList>
            <person name="Kimball J.A."/>
            <person name="Haas M.W."/>
            <person name="Macchietto M."/>
            <person name="Kono T."/>
            <person name="Duquette J."/>
            <person name="Shao M."/>
        </authorList>
    </citation>
    <scope>NUCLEOTIDE SEQUENCE</scope>
    <source>
        <tissue evidence="1">Fresh leaf tissue</tissue>
    </source>
</reference>
<accession>A0A8J5STU2</accession>
<reference evidence="1" key="1">
    <citation type="journal article" date="2021" name="bioRxiv">
        <title>Whole Genome Assembly and Annotation of Northern Wild Rice, Zizania palustris L., Supports a Whole Genome Duplication in the Zizania Genus.</title>
        <authorList>
            <person name="Haas M."/>
            <person name="Kono T."/>
            <person name="Macchietto M."/>
            <person name="Millas R."/>
            <person name="McGilp L."/>
            <person name="Shao M."/>
            <person name="Duquette J."/>
            <person name="Hirsch C.N."/>
            <person name="Kimball J."/>
        </authorList>
    </citation>
    <scope>NUCLEOTIDE SEQUENCE</scope>
    <source>
        <tissue evidence="1">Fresh leaf tissue</tissue>
    </source>
</reference>
<gene>
    <name evidence="1" type="ORF">GUJ93_ZPchr0007g5670</name>
</gene>
<dbReference type="EMBL" id="JAAALK010000282">
    <property type="protein sequence ID" value="KAG8079918.1"/>
    <property type="molecule type" value="Genomic_DNA"/>
</dbReference>